<proteinExistence type="predicted"/>
<dbReference type="EMBL" id="CP000656">
    <property type="protein sequence ID" value="ABP45499.1"/>
    <property type="molecule type" value="Genomic_DNA"/>
</dbReference>
<sequence length="120" mass="12448">MVGSLSKPSAPSSGVPDFTASLINESNVSAENVSAKCRAADFSPPADPMALVTNHSFCPPERRSDDGPPRTYTDGMTRPSGWPGCDADAAGLSGKSADNLCAATGFAEGAFAMKFKCRMR</sequence>
<feature type="region of interest" description="Disordered" evidence="1">
    <location>
        <begin position="53"/>
        <end position="80"/>
    </location>
</feature>
<organism evidence="2">
    <name type="scientific">Mycolicibacterium gilvum (strain PYR-GCK)</name>
    <name type="common">Mycobacterium gilvum (strain PYR-GCK)</name>
    <dbReference type="NCBI Taxonomy" id="350054"/>
    <lineage>
        <taxon>Bacteria</taxon>
        <taxon>Bacillati</taxon>
        <taxon>Actinomycetota</taxon>
        <taxon>Actinomycetes</taxon>
        <taxon>Mycobacteriales</taxon>
        <taxon>Mycobacteriaceae</taxon>
        <taxon>Mycolicibacterium</taxon>
    </lineage>
</organism>
<name>A4TBA9_MYCGI</name>
<reference evidence="2" key="1">
    <citation type="submission" date="2007-04" db="EMBL/GenBank/DDBJ databases">
        <authorList>
            <consortium name="US DOE Joint Genome Institute"/>
            <person name="Copeland A."/>
            <person name="Lucas S."/>
            <person name="Lapidus A."/>
            <person name="Barry K."/>
            <person name="Detter J.C."/>
            <person name="Glavina del Rio T."/>
            <person name="Hammon N."/>
            <person name="Israni S."/>
            <person name="Dalin E."/>
            <person name="Tice H."/>
            <person name="Pitluck S."/>
            <person name="Chain P."/>
            <person name="Malfatti S."/>
            <person name="Shin M."/>
            <person name="Vergez L."/>
            <person name="Schmutz J."/>
            <person name="Larimer F."/>
            <person name="Land M."/>
            <person name="Hauser L."/>
            <person name="Kyrpides N."/>
            <person name="Mikhailova N."/>
            <person name="Miller C."/>
            <person name="Richardson P."/>
        </authorList>
    </citation>
    <scope>NUCLEOTIDE SEQUENCE</scope>
    <source>
        <strain evidence="2">PYR-GCK</strain>
    </source>
</reference>
<protein>
    <submittedName>
        <fullName evidence="2">Uncharacterized protein</fullName>
    </submittedName>
</protein>
<accession>A4TBA9</accession>
<dbReference type="KEGG" id="mgi:Mflv_3022"/>
<evidence type="ECO:0000313" key="2">
    <source>
        <dbReference type="EMBL" id="ABP45499.1"/>
    </source>
</evidence>
<evidence type="ECO:0000256" key="1">
    <source>
        <dbReference type="SAM" id="MobiDB-lite"/>
    </source>
</evidence>
<reference evidence="2" key="2">
    <citation type="journal article" date="2013" name="PLoS ONE">
        <title>A Gene Expression Study of the Activities of Aromatic Ring-Cleavage Dioxygenases in Mycobacterium gilvum PYR-GCK to Changes in Salinity and pH during Pyrene Degradation.</title>
        <authorList>
            <person name="Badejo A.C."/>
            <person name="Badejo A.O."/>
            <person name="Shin K.H."/>
            <person name="Chai Y.G."/>
        </authorList>
    </citation>
    <scope>NUCLEOTIDE SEQUENCE [LARGE SCALE GENOMIC DNA]</scope>
    <source>
        <strain evidence="2">PYR-GCK</strain>
    </source>
</reference>
<gene>
    <name evidence="2" type="ordered locus">Mflv_3022</name>
</gene>
<dbReference type="HOGENOM" id="CLU_2047084_0_0_11"/>
<dbReference type="AlphaFoldDB" id="A4TBA9"/>